<dbReference type="InterPro" id="IPR008972">
    <property type="entry name" value="Cupredoxin"/>
</dbReference>
<protein>
    <submittedName>
        <fullName evidence="8">Laccase-2</fullName>
    </submittedName>
</protein>
<keyword evidence="4" id="KW-0186">Copper</keyword>
<keyword evidence="3" id="KW-0560">Oxidoreductase</keyword>
<evidence type="ECO:0000256" key="1">
    <source>
        <dbReference type="ARBA" id="ARBA00010609"/>
    </source>
</evidence>
<dbReference type="PROSITE" id="PS00079">
    <property type="entry name" value="MULTICOPPER_OXIDASE1"/>
    <property type="match status" value="1"/>
</dbReference>
<dbReference type="OrthoDB" id="3645735at2759"/>
<dbReference type="Pfam" id="PF07732">
    <property type="entry name" value="Cu-oxidase_3"/>
    <property type="match status" value="1"/>
</dbReference>
<name>A0A9P4IP49_9PEZI</name>
<dbReference type="InterPro" id="IPR002355">
    <property type="entry name" value="Cu_oxidase_Cu_BS"/>
</dbReference>
<dbReference type="InterPro" id="IPR011706">
    <property type="entry name" value="Cu-oxidase_C"/>
</dbReference>
<dbReference type="Proteomes" id="UP000799772">
    <property type="component" value="Unassembled WGS sequence"/>
</dbReference>
<evidence type="ECO:0000259" key="5">
    <source>
        <dbReference type="Pfam" id="PF00394"/>
    </source>
</evidence>
<keyword evidence="2" id="KW-0479">Metal-binding</keyword>
<reference evidence="8" key="1">
    <citation type="journal article" date="2020" name="Stud. Mycol.">
        <title>101 Dothideomycetes genomes: a test case for predicting lifestyles and emergence of pathogens.</title>
        <authorList>
            <person name="Haridas S."/>
            <person name="Albert R."/>
            <person name="Binder M."/>
            <person name="Bloem J."/>
            <person name="Labutti K."/>
            <person name="Salamov A."/>
            <person name="Andreopoulos B."/>
            <person name="Baker S."/>
            <person name="Barry K."/>
            <person name="Bills G."/>
            <person name="Bluhm B."/>
            <person name="Cannon C."/>
            <person name="Castanera R."/>
            <person name="Culley D."/>
            <person name="Daum C."/>
            <person name="Ezra D."/>
            <person name="Gonzalez J."/>
            <person name="Henrissat B."/>
            <person name="Kuo A."/>
            <person name="Liang C."/>
            <person name="Lipzen A."/>
            <person name="Lutzoni F."/>
            <person name="Magnuson J."/>
            <person name="Mondo S."/>
            <person name="Nolan M."/>
            <person name="Ohm R."/>
            <person name="Pangilinan J."/>
            <person name="Park H.-J."/>
            <person name="Ramirez L."/>
            <person name="Alfaro M."/>
            <person name="Sun H."/>
            <person name="Tritt A."/>
            <person name="Yoshinaga Y."/>
            <person name="Zwiers L.-H."/>
            <person name="Turgeon B."/>
            <person name="Goodwin S."/>
            <person name="Spatafora J."/>
            <person name="Crous P."/>
            <person name="Grigoriev I."/>
        </authorList>
    </citation>
    <scope>NUCLEOTIDE SEQUENCE</scope>
    <source>
        <strain evidence="8">CBS 133067</strain>
    </source>
</reference>
<sequence>MDGVVSLTQCAIPQFGSFTYRFKIGEDEAGTFWYHAHSDVHRADGLFGALVVHKPVNSEGSAEMQEYHYDAEQLLLVGDWFHRPAESVLESYLDYRHFKIEPAPDSILVNGRGAFNCSRAVPSNPVECTDTERPAVSLPEGRTRLRIMNTGSITGFSLAFGGFQIRVIQVDGGGLVSEAPSSKAVGVLYPGERMDLIIERAPEENVQDPMLTIQLDMRDLAFPNLALVSTQQFPVEAVGQISEGVSQKPNDTLVLYTNIEYLTRYGNIPKGFVNRTSWTLSPSVAPLVALGRFQRPSDVFIPAIAVSEPGKEKDVIVVLNNMDDKSHPFHLHGHSFDVLASHEGKPGSYDAYNPFSDEEPAGGPLNLRNPVKKDTVVVPRSGYVVLRFSPDNEGLWLFHCHVLWHQAVGMAMAFEVGRGSDQPLSENARALCAEGKGST</sequence>
<evidence type="ECO:0000259" key="6">
    <source>
        <dbReference type="Pfam" id="PF07731"/>
    </source>
</evidence>
<evidence type="ECO:0000313" key="9">
    <source>
        <dbReference type="Proteomes" id="UP000799772"/>
    </source>
</evidence>
<comment type="similarity">
    <text evidence="1">Belongs to the multicopper oxidase family.</text>
</comment>
<dbReference type="SUPFAM" id="SSF49503">
    <property type="entry name" value="Cupredoxins"/>
    <property type="match status" value="3"/>
</dbReference>
<dbReference type="InterPro" id="IPR011707">
    <property type="entry name" value="Cu-oxidase-like_N"/>
</dbReference>
<dbReference type="InterPro" id="IPR033138">
    <property type="entry name" value="Cu_oxidase_CS"/>
</dbReference>
<evidence type="ECO:0000313" key="8">
    <source>
        <dbReference type="EMBL" id="KAF2103099.1"/>
    </source>
</evidence>
<dbReference type="PANTHER" id="PTHR11709:SF394">
    <property type="entry name" value="FI03373P-RELATED"/>
    <property type="match status" value="1"/>
</dbReference>
<dbReference type="Gene3D" id="2.60.40.420">
    <property type="entry name" value="Cupredoxins - blue copper proteins"/>
    <property type="match status" value="3"/>
</dbReference>
<dbReference type="AlphaFoldDB" id="A0A9P4IP49"/>
<evidence type="ECO:0000259" key="7">
    <source>
        <dbReference type="Pfam" id="PF07732"/>
    </source>
</evidence>
<evidence type="ECO:0000256" key="3">
    <source>
        <dbReference type="ARBA" id="ARBA00023002"/>
    </source>
</evidence>
<feature type="domain" description="Plastocyanin-like" evidence="7">
    <location>
        <begin position="1"/>
        <end position="55"/>
    </location>
</feature>
<evidence type="ECO:0000256" key="4">
    <source>
        <dbReference type="ARBA" id="ARBA00023008"/>
    </source>
</evidence>
<proteinExistence type="inferred from homology"/>
<dbReference type="InterPro" id="IPR001117">
    <property type="entry name" value="Cu-oxidase_2nd"/>
</dbReference>
<comment type="caution">
    <text evidence="8">The sequence shown here is derived from an EMBL/GenBank/DDBJ whole genome shotgun (WGS) entry which is preliminary data.</text>
</comment>
<organism evidence="8 9">
    <name type="scientific">Rhizodiscina lignyota</name>
    <dbReference type="NCBI Taxonomy" id="1504668"/>
    <lineage>
        <taxon>Eukaryota</taxon>
        <taxon>Fungi</taxon>
        <taxon>Dikarya</taxon>
        <taxon>Ascomycota</taxon>
        <taxon>Pezizomycotina</taxon>
        <taxon>Dothideomycetes</taxon>
        <taxon>Pleosporomycetidae</taxon>
        <taxon>Aulographales</taxon>
        <taxon>Rhizodiscinaceae</taxon>
        <taxon>Rhizodiscina</taxon>
    </lineage>
</organism>
<accession>A0A9P4IP49</accession>
<dbReference type="Pfam" id="PF07731">
    <property type="entry name" value="Cu-oxidase_2"/>
    <property type="match status" value="1"/>
</dbReference>
<feature type="domain" description="Plastocyanin-like" evidence="5">
    <location>
        <begin position="74"/>
        <end position="199"/>
    </location>
</feature>
<dbReference type="CDD" id="cd13910">
    <property type="entry name" value="CuRO_3_MCO_like_4"/>
    <property type="match status" value="1"/>
</dbReference>
<dbReference type="Pfam" id="PF00394">
    <property type="entry name" value="Cu-oxidase"/>
    <property type="match status" value="1"/>
</dbReference>
<dbReference type="InterPro" id="IPR045087">
    <property type="entry name" value="Cu-oxidase_fam"/>
</dbReference>
<gene>
    <name evidence="8" type="ORF">NA57DRAFT_32014</name>
</gene>
<evidence type="ECO:0000256" key="2">
    <source>
        <dbReference type="ARBA" id="ARBA00022723"/>
    </source>
</evidence>
<dbReference type="GO" id="GO:0005507">
    <property type="term" value="F:copper ion binding"/>
    <property type="evidence" value="ECO:0007669"/>
    <property type="project" value="InterPro"/>
</dbReference>
<keyword evidence="9" id="KW-1185">Reference proteome</keyword>
<dbReference type="GO" id="GO:0016491">
    <property type="term" value="F:oxidoreductase activity"/>
    <property type="evidence" value="ECO:0007669"/>
    <property type="project" value="UniProtKB-KW"/>
</dbReference>
<dbReference type="PROSITE" id="PS00080">
    <property type="entry name" value="MULTICOPPER_OXIDASE2"/>
    <property type="match status" value="1"/>
</dbReference>
<dbReference type="PANTHER" id="PTHR11709">
    <property type="entry name" value="MULTI-COPPER OXIDASE"/>
    <property type="match status" value="1"/>
</dbReference>
<dbReference type="CDD" id="cd04205">
    <property type="entry name" value="CuRO_2_LCC_like"/>
    <property type="match status" value="1"/>
</dbReference>
<feature type="domain" description="Plastocyanin-like" evidence="6">
    <location>
        <begin position="312"/>
        <end position="418"/>
    </location>
</feature>
<dbReference type="EMBL" id="ML978122">
    <property type="protein sequence ID" value="KAF2103099.1"/>
    <property type="molecule type" value="Genomic_DNA"/>
</dbReference>